<feature type="coiled-coil region" evidence="1">
    <location>
        <begin position="223"/>
        <end position="275"/>
    </location>
</feature>
<dbReference type="GeneID" id="78315580"/>
<dbReference type="OrthoDB" id="334160at2"/>
<dbReference type="STRING" id="261392.SAMN02745149_00257"/>
<proteinExistence type="predicted"/>
<evidence type="ECO:0000313" key="3">
    <source>
        <dbReference type="Proteomes" id="UP000190423"/>
    </source>
</evidence>
<dbReference type="Proteomes" id="UP000190423">
    <property type="component" value="Unassembled WGS sequence"/>
</dbReference>
<name>A0A1T4JHW4_TREPO</name>
<evidence type="ECO:0000256" key="1">
    <source>
        <dbReference type="SAM" id="Coils"/>
    </source>
</evidence>
<accession>A0A1T4JHW4</accession>
<protein>
    <submittedName>
        <fullName evidence="2">Uncharacterized protein</fullName>
    </submittedName>
</protein>
<keyword evidence="1" id="KW-0175">Coiled coil</keyword>
<sequence>MSDYSDLDPSIAEMLSNVKDTADESEDIDLSEFESAGEKKFSMEDFARRSKLFDSKADSVKKKTKSIHEVDLSQHEFEPVEQMLSDEASSVFEDKSYYKTALTNENASSQRVHQLLSKYLTCQDPKDRTVYRQNLISAYWELLRGMAPKMADINLPMPKRMMCRFGVLLPSLFRPEQKTFFSRIFFENRPCEPVMYVDEWFKEIAAGRMSNSMTDEKRTPVKAANAEEAVRIEQTRLMQLKSKNSGKLQSAENLLNIKENERAMLETELKAKVDQLCEHNPVLGFEPHLCEYDEMQLKLFSEISDRLHRLSKNNKELSRCLREFQDAKGVYTSVENKLAGGPDISAATDSNAVNIEFQTVRQMAKMTVGRQGNQFPIFTREFFHCTERGTGTRENVIEILRWVESVDPGAFCRIHKNVPNRIVPYVLLIPTYGDRGFCWEPFDRYNRVTSRGRIVIPMYPRDLKIAVLTAVADLRWQVAKEKASYYWMEEGLTGQYYQHIDRLKLKGDLKAFFIEDYVLWMTKESEGVQRLDKEVRGIFWRNMPFPNERKQELRKRSLVYDELCIKDNNRAMSDGY</sequence>
<dbReference type="EMBL" id="FUWG01000002">
    <property type="protein sequence ID" value="SJZ29760.1"/>
    <property type="molecule type" value="Genomic_DNA"/>
</dbReference>
<organism evidence="2 3">
    <name type="scientific">Treponema porcinum</name>
    <dbReference type="NCBI Taxonomy" id="261392"/>
    <lineage>
        <taxon>Bacteria</taxon>
        <taxon>Pseudomonadati</taxon>
        <taxon>Spirochaetota</taxon>
        <taxon>Spirochaetia</taxon>
        <taxon>Spirochaetales</taxon>
        <taxon>Treponemataceae</taxon>
        <taxon>Treponema</taxon>
    </lineage>
</organism>
<evidence type="ECO:0000313" key="2">
    <source>
        <dbReference type="EMBL" id="SJZ29760.1"/>
    </source>
</evidence>
<dbReference type="AlphaFoldDB" id="A0A1T4JHW4"/>
<gene>
    <name evidence="2" type="ORF">SAMN02745149_00257</name>
</gene>
<keyword evidence="3" id="KW-1185">Reference proteome</keyword>
<dbReference type="RefSeq" id="WP_078932169.1">
    <property type="nucleotide sequence ID" value="NZ_FUWG01000002.1"/>
</dbReference>
<reference evidence="2 3" key="1">
    <citation type="submission" date="2017-02" db="EMBL/GenBank/DDBJ databases">
        <authorList>
            <person name="Peterson S.W."/>
        </authorList>
    </citation>
    <scope>NUCLEOTIDE SEQUENCE [LARGE SCALE GENOMIC DNA]</scope>
    <source>
        <strain evidence="2 3">ATCC BAA-908</strain>
    </source>
</reference>